<organism evidence="2">
    <name type="scientific">Mycobacterium xenopi 4042</name>
    <dbReference type="NCBI Taxonomy" id="1299334"/>
    <lineage>
        <taxon>Bacteria</taxon>
        <taxon>Bacillati</taxon>
        <taxon>Actinomycetota</taxon>
        <taxon>Actinomycetes</taxon>
        <taxon>Mycobacteriales</taxon>
        <taxon>Mycobacteriaceae</taxon>
        <taxon>Mycobacterium</taxon>
    </lineage>
</organism>
<evidence type="ECO:0000313" key="2">
    <source>
        <dbReference type="EMBL" id="EUA16722.1"/>
    </source>
</evidence>
<gene>
    <name evidence="2" type="ORF">I553_1703</name>
</gene>
<name>X7ZB17_MYCXE</name>
<proteinExistence type="predicted"/>
<sequence>MLLLVVVKPAGRGGMQALQIGHDPAVGRASSGDATLREHNGGFVDGR</sequence>
<reference evidence="2" key="1">
    <citation type="submission" date="2014-01" db="EMBL/GenBank/DDBJ databases">
        <authorList>
            <person name="Brown-Elliot B."/>
            <person name="Wallace R."/>
            <person name="Lenaerts A."/>
            <person name="Ordway D."/>
            <person name="DeGroote M.A."/>
            <person name="Parker T."/>
            <person name="Sizemore C."/>
            <person name="Tallon L.J."/>
            <person name="Sadzewicz L.K."/>
            <person name="Sengamalay N."/>
            <person name="Fraser C.M."/>
            <person name="Hine E."/>
            <person name="Shefchek K.A."/>
            <person name="Das S.P."/>
            <person name="Tettelin H."/>
        </authorList>
    </citation>
    <scope>NUCLEOTIDE SEQUENCE [LARGE SCALE GENOMIC DNA]</scope>
    <source>
        <strain evidence="2">4042</strain>
    </source>
</reference>
<feature type="compositionally biased region" description="Basic and acidic residues" evidence="1">
    <location>
        <begin position="35"/>
        <end position="47"/>
    </location>
</feature>
<comment type="caution">
    <text evidence="2">The sequence shown here is derived from an EMBL/GenBank/DDBJ whole genome shotgun (WGS) entry which is preliminary data.</text>
</comment>
<protein>
    <submittedName>
        <fullName evidence="2">Uncharacterized protein</fullName>
    </submittedName>
</protein>
<dbReference type="AlphaFoldDB" id="X7ZB17"/>
<accession>X7ZB17</accession>
<evidence type="ECO:0000256" key="1">
    <source>
        <dbReference type="SAM" id="MobiDB-lite"/>
    </source>
</evidence>
<feature type="region of interest" description="Disordered" evidence="1">
    <location>
        <begin position="27"/>
        <end position="47"/>
    </location>
</feature>
<dbReference type="EMBL" id="JAOB01000078">
    <property type="protein sequence ID" value="EUA16722.1"/>
    <property type="molecule type" value="Genomic_DNA"/>
</dbReference>